<proteinExistence type="predicted"/>
<evidence type="ECO:0000313" key="2">
    <source>
        <dbReference type="EMBL" id="KAL3283077.1"/>
    </source>
</evidence>
<dbReference type="PANTHER" id="PTHR21261">
    <property type="entry name" value="BEAT PROTEIN"/>
    <property type="match status" value="1"/>
</dbReference>
<protein>
    <recommendedName>
        <fullName evidence="1">Ig-like domain-containing protein</fullName>
    </recommendedName>
</protein>
<dbReference type="InterPro" id="IPR007110">
    <property type="entry name" value="Ig-like_dom"/>
</dbReference>
<dbReference type="SUPFAM" id="SSF48726">
    <property type="entry name" value="Immunoglobulin"/>
    <property type="match status" value="1"/>
</dbReference>
<sequence>MTAPVIQDPREDMEFYCEFDMGGEELYAVKWYKDDYEFFRYIPGRDPSLVEFHVMGVHVDSTRTHCAQTFCTLFLNNLSRTFSSGAYRCEVSSEAPAFRLASQTHNVTIAGKYKIS</sequence>
<dbReference type="PANTHER" id="PTHR21261:SF15">
    <property type="entry name" value="BEATEN PATH IIIA, ISOFORM D-RELATED"/>
    <property type="match status" value="1"/>
</dbReference>
<reference evidence="2 3" key="1">
    <citation type="journal article" date="2021" name="BMC Biol.">
        <title>Horizontally acquired antibacterial genes associated with adaptive radiation of ladybird beetles.</title>
        <authorList>
            <person name="Li H.S."/>
            <person name="Tang X.F."/>
            <person name="Huang Y.H."/>
            <person name="Xu Z.Y."/>
            <person name="Chen M.L."/>
            <person name="Du X.Y."/>
            <person name="Qiu B.Y."/>
            <person name="Chen P.T."/>
            <person name="Zhang W."/>
            <person name="Slipinski A."/>
            <person name="Escalona H.E."/>
            <person name="Waterhouse R.M."/>
            <person name="Zwick A."/>
            <person name="Pang H."/>
        </authorList>
    </citation>
    <scope>NUCLEOTIDE SEQUENCE [LARGE SCALE GENOMIC DNA]</scope>
    <source>
        <strain evidence="2">SYSU2018</strain>
    </source>
</reference>
<dbReference type="AlphaFoldDB" id="A0ABD2NXF3"/>
<organism evidence="2 3">
    <name type="scientific">Cryptolaemus montrouzieri</name>
    <dbReference type="NCBI Taxonomy" id="559131"/>
    <lineage>
        <taxon>Eukaryota</taxon>
        <taxon>Metazoa</taxon>
        <taxon>Ecdysozoa</taxon>
        <taxon>Arthropoda</taxon>
        <taxon>Hexapoda</taxon>
        <taxon>Insecta</taxon>
        <taxon>Pterygota</taxon>
        <taxon>Neoptera</taxon>
        <taxon>Endopterygota</taxon>
        <taxon>Coleoptera</taxon>
        <taxon>Polyphaga</taxon>
        <taxon>Cucujiformia</taxon>
        <taxon>Coccinelloidea</taxon>
        <taxon>Coccinellidae</taxon>
        <taxon>Scymninae</taxon>
        <taxon>Scymnini</taxon>
        <taxon>Cryptolaemus</taxon>
    </lineage>
</organism>
<feature type="domain" description="Ig-like" evidence="1">
    <location>
        <begin position="1"/>
        <end position="108"/>
    </location>
</feature>
<gene>
    <name evidence="2" type="ORF">HHI36_006234</name>
</gene>
<dbReference type="Proteomes" id="UP001516400">
    <property type="component" value="Unassembled WGS sequence"/>
</dbReference>
<dbReference type="InterPro" id="IPR013783">
    <property type="entry name" value="Ig-like_fold"/>
</dbReference>
<dbReference type="FunFam" id="2.60.40.10:FF:000437">
    <property type="entry name" value="Beat-IIIc, isoform A"/>
    <property type="match status" value="1"/>
</dbReference>
<keyword evidence="3" id="KW-1185">Reference proteome</keyword>
<dbReference type="PROSITE" id="PS50835">
    <property type="entry name" value="IG_LIKE"/>
    <property type="match status" value="1"/>
</dbReference>
<name>A0ABD2NXF3_9CUCU</name>
<dbReference type="EMBL" id="JABFTP020000144">
    <property type="protein sequence ID" value="KAL3283077.1"/>
    <property type="molecule type" value="Genomic_DNA"/>
</dbReference>
<dbReference type="Gene3D" id="2.60.40.10">
    <property type="entry name" value="Immunoglobulins"/>
    <property type="match status" value="1"/>
</dbReference>
<comment type="caution">
    <text evidence="2">The sequence shown here is derived from an EMBL/GenBank/DDBJ whole genome shotgun (WGS) entry which is preliminary data.</text>
</comment>
<evidence type="ECO:0000259" key="1">
    <source>
        <dbReference type="PROSITE" id="PS50835"/>
    </source>
</evidence>
<dbReference type="InterPro" id="IPR036179">
    <property type="entry name" value="Ig-like_dom_sf"/>
</dbReference>
<evidence type="ECO:0000313" key="3">
    <source>
        <dbReference type="Proteomes" id="UP001516400"/>
    </source>
</evidence>
<accession>A0ABD2NXF3</accession>